<keyword evidence="4 7" id="KW-0547">Nucleotide-binding</keyword>
<dbReference type="Gene3D" id="1.10.510.10">
    <property type="entry name" value="Transferase(Phosphotransferase) domain 1"/>
    <property type="match status" value="1"/>
</dbReference>
<dbReference type="EMBL" id="VOIH02000005">
    <property type="protein sequence ID" value="KAF3446730.1"/>
    <property type="molecule type" value="Genomic_DNA"/>
</dbReference>
<proteinExistence type="inferred from homology"/>
<evidence type="ECO:0000256" key="8">
    <source>
        <dbReference type="SAM" id="MobiDB-lite"/>
    </source>
</evidence>
<dbReference type="PANTHER" id="PTHR11909">
    <property type="entry name" value="CASEIN KINASE-RELATED"/>
    <property type="match status" value="1"/>
</dbReference>
<dbReference type="EC" id="2.7.11.1" evidence="2"/>
<dbReference type="PROSITE" id="PS00107">
    <property type="entry name" value="PROTEIN_KINASE_ATP"/>
    <property type="match status" value="1"/>
</dbReference>
<keyword evidence="6 7" id="KW-0067">ATP-binding</keyword>
<comment type="similarity">
    <text evidence="1">Belongs to the protein kinase superfamily. CK1 Ser/Thr protein kinase family. Casein kinase I subfamily.</text>
</comment>
<dbReference type="Pfam" id="PF00069">
    <property type="entry name" value="Pkinase"/>
    <property type="match status" value="1"/>
</dbReference>
<dbReference type="InterPro" id="IPR000719">
    <property type="entry name" value="Prot_kinase_dom"/>
</dbReference>
<dbReference type="GO" id="GO:0005524">
    <property type="term" value="F:ATP binding"/>
    <property type="evidence" value="ECO:0007669"/>
    <property type="project" value="UniProtKB-UniRule"/>
</dbReference>
<evidence type="ECO:0000256" key="2">
    <source>
        <dbReference type="ARBA" id="ARBA00012513"/>
    </source>
</evidence>
<dbReference type="InterPro" id="IPR017441">
    <property type="entry name" value="Protein_kinase_ATP_BS"/>
</dbReference>
<feature type="binding site" evidence="7">
    <location>
        <position position="174"/>
    </location>
    <ligand>
        <name>ATP</name>
        <dbReference type="ChEBI" id="CHEBI:30616"/>
    </ligand>
</feature>
<evidence type="ECO:0000256" key="6">
    <source>
        <dbReference type="ARBA" id="ARBA00022840"/>
    </source>
</evidence>
<evidence type="ECO:0000259" key="9">
    <source>
        <dbReference type="PROSITE" id="PS50011"/>
    </source>
</evidence>
<dbReference type="InterPro" id="IPR011009">
    <property type="entry name" value="Kinase-like_dom_sf"/>
</dbReference>
<feature type="compositionally biased region" description="Basic residues" evidence="8">
    <location>
        <begin position="37"/>
        <end position="48"/>
    </location>
</feature>
<evidence type="ECO:0000256" key="3">
    <source>
        <dbReference type="ARBA" id="ARBA00022679"/>
    </source>
</evidence>
<sequence length="782" mass="89057">MPELRSRTRRNRASGIPNPNHNPITRQPLEKLTARTPQRRRTVQNRKNSKVERNAIGVGERNTVKDGLVLETRSFREREGHEHQELKLFREGVGERAMDEYDSGGRSADKGPGAEDEGSTAPLPEKVQVGGSPFYKIEKKLGKGGFGQVYVGRRVSPTNANERTGANAIEVALKFEHRSSKGCNYGPPYEWQVYNALGGSHGVPRVHYKGRQGDYYIMVMDMLGPSLWDVWNNNSHTMSIEMVACIAIEAISILEKMHSRGYVHGDVKPENFLLGPPGTPEEKKLFLVDLGLATRWRDSSTGQHVEYDQRPDVFRGTVRYASVHAHLGRTGSRRDDLESLAYTLIFLLRGRLPWQGYQGENKGFLVCKKKMATSPETLCCFCPQPFRQFVEYVVNLKFDEEPNYAKYISLFDGIVGPNPDIRPINTEGAQKLICQVGQKRGRLTMEEEDDEQPKKKIRMGMPATQWISVYNARRPMKQRYHYNVADVRLSQHIDKGNEDGLFISSVASCSNLWALIMDAGTGFTAQVFELSPYFLHKEWIMEQWEKNYYISAIAGANNGSSLVVMSKGTQYLQQSYKVSDSFPFKWINKKWREGFYVTAMATAGSRWAIVMSRGAGFSDQVVELDFLYPSEGIHRRWDSGYRITSTAATWDQAAFVLSVPRRKPADETQETLRTSAFPSTHVKEKWAKNLYIASICYGRTLSMFIDMFIARLGLQHSYFFSKCTLPEWFYDSALASGCITMLKISPIVQDLDIFPVLRSLTKSSMIFMFIWIGYRQFECFDQ</sequence>
<dbReference type="Proteomes" id="UP000796880">
    <property type="component" value="Unassembled WGS sequence"/>
</dbReference>
<organism evidence="10 11">
    <name type="scientific">Rhamnella rubrinervis</name>
    <dbReference type="NCBI Taxonomy" id="2594499"/>
    <lineage>
        <taxon>Eukaryota</taxon>
        <taxon>Viridiplantae</taxon>
        <taxon>Streptophyta</taxon>
        <taxon>Embryophyta</taxon>
        <taxon>Tracheophyta</taxon>
        <taxon>Spermatophyta</taxon>
        <taxon>Magnoliopsida</taxon>
        <taxon>eudicotyledons</taxon>
        <taxon>Gunneridae</taxon>
        <taxon>Pentapetalae</taxon>
        <taxon>rosids</taxon>
        <taxon>fabids</taxon>
        <taxon>Rosales</taxon>
        <taxon>Rhamnaceae</taxon>
        <taxon>rhamnoid group</taxon>
        <taxon>Rhamneae</taxon>
        <taxon>Rhamnella</taxon>
    </lineage>
</organism>
<comment type="caution">
    <text evidence="10">The sequence shown here is derived from an EMBL/GenBank/DDBJ whole genome shotgun (WGS) entry which is preliminary data.</text>
</comment>
<dbReference type="GO" id="GO:0004674">
    <property type="term" value="F:protein serine/threonine kinase activity"/>
    <property type="evidence" value="ECO:0007669"/>
    <property type="project" value="UniProtKB-EC"/>
</dbReference>
<feature type="region of interest" description="Disordered" evidence="8">
    <location>
        <begin position="99"/>
        <end position="127"/>
    </location>
</feature>
<name>A0A8K0H783_9ROSA</name>
<feature type="domain" description="Protein kinase" evidence="9">
    <location>
        <begin position="135"/>
        <end position="421"/>
    </location>
</feature>
<dbReference type="InterPro" id="IPR050235">
    <property type="entry name" value="CK1_Ser-Thr_kinase"/>
</dbReference>
<dbReference type="PROSITE" id="PS00108">
    <property type="entry name" value="PROTEIN_KINASE_ST"/>
    <property type="match status" value="1"/>
</dbReference>
<dbReference type="CDD" id="cd14016">
    <property type="entry name" value="STKc_CK1"/>
    <property type="match status" value="1"/>
</dbReference>
<dbReference type="SMART" id="SM00220">
    <property type="entry name" value="S_TKc"/>
    <property type="match status" value="1"/>
</dbReference>
<keyword evidence="3" id="KW-0808">Transferase</keyword>
<evidence type="ECO:0000313" key="11">
    <source>
        <dbReference type="Proteomes" id="UP000796880"/>
    </source>
</evidence>
<dbReference type="InterPro" id="IPR008271">
    <property type="entry name" value="Ser/Thr_kinase_AS"/>
</dbReference>
<dbReference type="Pfam" id="PF24289">
    <property type="entry name" value="DUF7477"/>
    <property type="match status" value="1"/>
</dbReference>
<evidence type="ECO:0000256" key="7">
    <source>
        <dbReference type="PROSITE-ProRule" id="PRU10141"/>
    </source>
</evidence>
<evidence type="ECO:0000256" key="1">
    <source>
        <dbReference type="ARBA" id="ARBA00005926"/>
    </source>
</evidence>
<evidence type="ECO:0000256" key="5">
    <source>
        <dbReference type="ARBA" id="ARBA00022777"/>
    </source>
</evidence>
<evidence type="ECO:0000313" key="10">
    <source>
        <dbReference type="EMBL" id="KAF3446730.1"/>
    </source>
</evidence>
<dbReference type="InterPro" id="IPR055900">
    <property type="entry name" value="DUF7477"/>
</dbReference>
<reference evidence="10" key="1">
    <citation type="submission" date="2020-03" db="EMBL/GenBank/DDBJ databases">
        <title>A high-quality chromosome-level genome assembly of a woody plant with both climbing and erect habits, Rhamnella rubrinervis.</title>
        <authorList>
            <person name="Lu Z."/>
            <person name="Yang Y."/>
            <person name="Zhu X."/>
            <person name="Sun Y."/>
        </authorList>
    </citation>
    <scope>NUCLEOTIDE SEQUENCE</scope>
    <source>
        <strain evidence="10">BYM</strain>
        <tissue evidence="10">Leaf</tissue>
    </source>
</reference>
<dbReference type="FunFam" id="1.10.510.10:FF:000222">
    <property type="entry name" value="casein kinase 1-like protein HD16"/>
    <property type="match status" value="1"/>
</dbReference>
<dbReference type="PROSITE" id="PS50011">
    <property type="entry name" value="PROTEIN_KINASE_DOM"/>
    <property type="match status" value="1"/>
</dbReference>
<dbReference type="OrthoDB" id="1932208at2759"/>
<gene>
    <name evidence="10" type="ORF">FNV43_RR11910</name>
</gene>
<keyword evidence="5" id="KW-0418">Kinase</keyword>
<dbReference type="AlphaFoldDB" id="A0A8K0H783"/>
<accession>A0A8K0H783</accession>
<evidence type="ECO:0000256" key="4">
    <source>
        <dbReference type="ARBA" id="ARBA00022741"/>
    </source>
</evidence>
<dbReference type="SUPFAM" id="SSF56112">
    <property type="entry name" value="Protein kinase-like (PK-like)"/>
    <property type="match status" value="1"/>
</dbReference>
<protein>
    <recommendedName>
        <fullName evidence="2">non-specific serine/threonine protein kinase</fullName>
        <ecNumber evidence="2">2.7.11.1</ecNumber>
    </recommendedName>
</protein>
<feature type="region of interest" description="Disordered" evidence="8">
    <location>
        <begin position="1"/>
        <end position="58"/>
    </location>
</feature>
<keyword evidence="11" id="KW-1185">Reference proteome</keyword>